<reference evidence="7 8" key="1">
    <citation type="submission" date="2018-04" db="EMBL/GenBank/DDBJ databases">
        <title>Adhaeribacter sp. HMF7616 genome sequencing and assembly.</title>
        <authorList>
            <person name="Kang H."/>
            <person name="Kang J."/>
            <person name="Cha I."/>
            <person name="Kim H."/>
            <person name="Joh K."/>
        </authorList>
    </citation>
    <scope>NUCLEOTIDE SEQUENCE [LARGE SCALE GENOMIC DNA]</scope>
    <source>
        <strain evidence="7 8">HMF7616</strain>
    </source>
</reference>
<keyword evidence="8" id="KW-1185">Reference proteome</keyword>
<keyword evidence="3" id="KW-0808">Transferase</keyword>
<dbReference type="InterPro" id="IPR016181">
    <property type="entry name" value="Acyl_CoA_acyltransferase"/>
</dbReference>
<dbReference type="SUPFAM" id="SSF55729">
    <property type="entry name" value="Acyl-CoA N-acyltransferases (Nat)"/>
    <property type="match status" value="1"/>
</dbReference>
<dbReference type="InterPro" id="IPR045746">
    <property type="entry name" value="ACT14924-like_Acyltransf_dom"/>
</dbReference>
<name>A0A369QHT8_9BACT</name>
<evidence type="ECO:0000256" key="4">
    <source>
        <dbReference type="ARBA" id="ARBA00023098"/>
    </source>
</evidence>
<dbReference type="SUPFAM" id="SSF69593">
    <property type="entry name" value="Glycerol-3-phosphate (1)-acyltransferase"/>
    <property type="match status" value="1"/>
</dbReference>
<evidence type="ECO:0000313" key="7">
    <source>
        <dbReference type="EMBL" id="RDC61858.1"/>
    </source>
</evidence>
<dbReference type="GO" id="GO:0016746">
    <property type="term" value="F:acyltransferase activity"/>
    <property type="evidence" value="ECO:0007669"/>
    <property type="project" value="UniProtKB-KW"/>
</dbReference>
<evidence type="ECO:0000256" key="5">
    <source>
        <dbReference type="ARBA" id="ARBA00023315"/>
    </source>
</evidence>
<dbReference type="GO" id="GO:0006629">
    <property type="term" value="P:lipid metabolic process"/>
    <property type="evidence" value="ECO:0007669"/>
    <property type="project" value="UniProtKB-KW"/>
</dbReference>
<feature type="domain" description="Phospholipid/glycerol acyltransferase" evidence="6">
    <location>
        <begin position="79"/>
        <end position="200"/>
    </location>
</feature>
<dbReference type="EMBL" id="QASA01000001">
    <property type="protein sequence ID" value="RDC61858.1"/>
    <property type="molecule type" value="Genomic_DNA"/>
</dbReference>
<dbReference type="InterPro" id="IPR002123">
    <property type="entry name" value="Plipid/glycerol_acylTrfase"/>
</dbReference>
<organism evidence="7 8">
    <name type="scientific">Adhaeribacter pallidiroseus</name>
    <dbReference type="NCBI Taxonomy" id="2072847"/>
    <lineage>
        <taxon>Bacteria</taxon>
        <taxon>Pseudomonadati</taxon>
        <taxon>Bacteroidota</taxon>
        <taxon>Cytophagia</taxon>
        <taxon>Cytophagales</taxon>
        <taxon>Hymenobacteraceae</taxon>
        <taxon>Adhaeribacter</taxon>
    </lineage>
</organism>
<accession>A0A369QHT8</accession>
<evidence type="ECO:0000313" key="8">
    <source>
        <dbReference type="Proteomes" id="UP000253919"/>
    </source>
</evidence>
<gene>
    <name evidence="7" type="ORF">AHMF7616_00447</name>
</gene>
<dbReference type="PANTHER" id="PTHR37323">
    <property type="entry name" value="GCN5-RELATED N-ACETYLTRANSFERASE"/>
    <property type="match status" value="1"/>
</dbReference>
<dbReference type="AlphaFoldDB" id="A0A369QHT8"/>
<keyword evidence="4" id="KW-0443">Lipid metabolism</keyword>
<dbReference type="Proteomes" id="UP000253919">
    <property type="component" value="Unassembled WGS sequence"/>
</dbReference>
<protein>
    <recommendedName>
        <fullName evidence="6">Phospholipid/glycerol acyltransferase domain-containing protein</fullName>
    </recommendedName>
</protein>
<evidence type="ECO:0000259" key="6">
    <source>
        <dbReference type="SMART" id="SM00563"/>
    </source>
</evidence>
<evidence type="ECO:0000256" key="2">
    <source>
        <dbReference type="ARBA" id="ARBA00022516"/>
    </source>
</evidence>
<dbReference type="SMART" id="SM00563">
    <property type="entry name" value="PlsC"/>
    <property type="match status" value="1"/>
</dbReference>
<sequence>MDIISREEFAKTPAFFKKNLGFLAPWLMRLLQLDQLNQIYQQSHTLHGLPFIDNILEQLQVKYEIDAQELAKIPAKGAFIAIANHPYGGLDGLLMLKILAALRPEFKMLANPILKKLPNIEDFLIPINPFKTPTQNQVPGVRKALRLLQDDVPVGLFPAGEVSSWQKKSHKVMDPEWHAGLAGLIHKAGVPVVPIYFSGGNSIYFNVLGIFHPFLRTLRLPAELLNKEGLCVKIRIGKPIPYSELSQLPAPELLPYLRAKTYALGTRFLKNNYYWPSKLTSPANKPIIPETDALLLQQELAQLSTENLLFTHQHYQVYVAASSQIPNILREIGRLREITFREVGEGTHHETDLDVFDQHYEHLFMYDTRAQLIVGAYRLGIGKEIFQQFGRSGFYLHSLFKLKKHFIPILERSLELGRSFVRAEYQKKTLPLLLLWKGIAVFLTGKKHCQYLLGPVSISDYFSATSKSLIVEFIREHYFDHDLATLVTPRKKFRYRSSSYYSENILKKNIHSVKSLDELIAEIEPRHLRLPVLLKKYLKQNAKIIGFNIDPKFSNSLDGLLIMNVKDISSATQLLLDRITLEE</sequence>
<dbReference type="PANTHER" id="PTHR37323:SF1">
    <property type="entry name" value="L-ORNITHINE N(ALPHA)-ACYLTRANSFERASE"/>
    <property type="match status" value="1"/>
</dbReference>
<dbReference type="Pfam" id="PF19576">
    <property type="entry name" value="Acyltransf_2"/>
    <property type="match status" value="1"/>
</dbReference>
<proteinExistence type="predicted"/>
<evidence type="ECO:0000256" key="3">
    <source>
        <dbReference type="ARBA" id="ARBA00022679"/>
    </source>
</evidence>
<dbReference type="CDD" id="cd07986">
    <property type="entry name" value="LPLAT_ACT14924-like"/>
    <property type="match status" value="1"/>
</dbReference>
<dbReference type="InterPro" id="IPR052351">
    <property type="entry name" value="Ornithine_N-alpha-AT"/>
</dbReference>
<comment type="pathway">
    <text evidence="1">Lipid metabolism.</text>
</comment>
<comment type="caution">
    <text evidence="7">The sequence shown here is derived from an EMBL/GenBank/DDBJ whole genome shotgun (WGS) entry which is preliminary data.</text>
</comment>
<keyword evidence="2" id="KW-0444">Lipid biosynthesis</keyword>
<evidence type="ECO:0000256" key="1">
    <source>
        <dbReference type="ARBA" id="ARBA00005189"/>
    </source>
</evidence>
<keyword evidence="5" id="KW-0012">Acyltransferase</keyword>
<dbReference type="Pfam" id="PF13444">
    <property type="entry name" value="Acetyltransf_5"/>
    <property type="match status" value="1"/>
</dbReference>